<dbReference type="InterPro" id="IPR029044">
    <property type="entry name" value="Nucleotide-diphossugar_trans"/>
</dbReference>
<evidence type="ECO:0000313" key="2">
    <source>
        <dbReference type="Proteomes" id="UP000192761"/>
    </source>
</evidence>
<protein>
    <recommendedName>
        <fullName evidence="3">Glycosyl transferase family 8</fullName>
    </recommendedName>
</protein>
<organism evidence="1 2">
    <name type="scientific">Andreprevotia lacus DSM 23236</name>
    <dbReference type="NCBI Taxonomy" id="1121001"/>
    <lineage>
        <taxon>Bacteria</taxon>
        <taxon>Pseudomonadati</taxon>
        <taxon>Pseudomonadota</taxon>
        <taxon>Betaproteobacteria</taxon>
        <taxon>Neisseriales</taxon>
        <taxon>Chitinibacteraceae</taxon>
        <taxon>Andreprevotia</taxon>
    </lineage>
</organism>
<dbReference type="Gene3D" id="3.90.550.10">
    <property type="entry name" value="Spore Coat Polysaccharide Biosynthesis Protein SpsA, Chain A"/>
    <property type="match status" value="1"/>
</dbReference>
<dbReference type="RefSeq" id="WP_084092457.1">
    <property type="nucleotide sequence ID" value="NZ_FWXD01000027.1"/>
</dbReference>
<sequence length="391" mass="44838">MVVFFTSITTNYLPKARVLAESVKHHHPDAHFMLLLSDTRPDWLNLEQEPFDSVVTSDQLGIPDFSRWAFMHSVVELCTAVKGPAFRWLFEQGKADKAFYLDPDMVVFSPMTPLIDKLDEASVLLTPHQTEPEQTPGAVIDNEICSLKHGVFNLGFLAVRNSPEGRRFSNWWADRLLDHCYDDIPGGIFTDQRWVDLAPCLFSDIFVVRDPDYNVATWNLTHREVAGTLESGLTVNGNPLRLYHFSGFDSGAQAVMLKKYGGDNATLWAMRDWYIAECEKKGQSELGRIPCVYGVYANGVKVEQRQRVLYRTRQDLINAYPDPFNCDDPQRSYYHWYQVAEAQDDLGEENSAELLRNELYRQREALRLIHNSRSWKLARKLGSVARALRLV</sequence>
<dbReference type="OrthoDB" id="9816564at2"/>
<accession>A0A1W1XYJ1</accession>
<name>A0A1W1XYJ1_9NEIS</name>
<evidence type="ECO:0000313" key="1">
    <source>
        <dbReference type="EMBL" id="SMC28962.1"/>
    </source>
</evidence>
<dbReference type="SUPFAM" id="SSF53448">
    <property type="entry name" value="Nucleotide-diphospho-sugar transferases"/>
    <property type="match status" value="1"/>
</dbReference>
<gene>
    <name evidence="1" type="ORF">SAMN02745857_03510</name>
</gene>
<evidence type="ECO:0008006" key="3">
    <source>
        <dbReference type="Google" id="ProtNLM"/>
    </source>
</evidence>
<dbReference type="AlphaFoldDB" id="A0A1W1XYJ1"/>
<dbReference type="STRING" id="1121001.SAMN02745857_03510"/>
<dbReference type="EMBL" id="FWXD01000027">
    <property type="protein sequence ID" value="SMC28962.1"/>
    <property type="molecule type" value="Genomic_DNA"/>
</dbReference>
<proteinExistence type="predicted"/>
<keyword evidence="2" id="KW-1185">Reference proteome</keyword>
<dbReference type="Proteomes" id="UP000192761">
    <property type="component" value="Unassembled WGS sequence"/>
</dbReference>
<reference evidence="1 2" key="1">
    <citation type="submission" date="2017-04" db="EMBL/GenBank/DDBJ databases">
        <authorList>
            <person name="Afonso C.L."/>
            <person name="Miller P.J."/>
            <person name="Scott M.A."/>
            <person name="Spackman E."/>
            <person name="Goraichik I."/>
            <person name="Dimitrov K.M."/>
            <person name="Suarez D.L."/>
            <person name="Swayne D.E."/>
        </authorList>
    </citation>
    <scope>NUCLEOTIDE SEQUENCE [LARGE SCALE GENOMIC DNA]</scope>
    <source>
        <strain evidence="1 2">DSM 23236</strain>
    </source>
</reference>